<keyword evidence="3" id="KW-0812">Transmembrane</keyword>
<dbReference type="PANTHER" id="PTHR43547">
    <property type="entry name" value="TWO-COMPONENT HISTIDINE KINASE"/>
    <property type="match status" value="1"/>
</dbReference>
<dbReference type="SUPFAM" id="SSF101898">
    <property type="entry name" value="NHL repeat"/>
    <property type="match status" value="1"/>
</dbReference>
<dbReference type="GO" id="GO:0000155">
    <property type="term" value="F:phosphorelay sensor kinase activity"/>
    <property type="evidence" value="ECO:0007669"/>
    <property type="project" value="TreeGrafter"/>
</dbReference>
<dbReference type="Pfam" id="PF07494">
    <property type="entry name" value="Reg_prop"/>
    <property type="match status" value="2"/>
</dbReference>
<organism evidence="5 6">
    <name type="scientific">Algoriphagus aquaeductus</name>
    <dbReference type="NCBI Taxonomy" id="475299"/>
    <lineage>
        <taxon>Bacteria</taxon>
        <taxon>Pseudomonadati</taxon>
        <taxon>Bacteroidota</taxon>
        <taxon>Cytophagia</taxon>
        <taxon>Cytophagales</taxon>
        <taxon>Cyclobacteriaceae</taxon>
        <taxon>Algoriphagus</taxon>
    </lineage>
</organism>
<dbReference type="InterPro" id="IPR015943">
    <property type="entry name" value="WD40/YVTN_repeat-like_dom_sf"/>
</dbReference>
<sequence>MKPILIFKYFLFALLGILAVCFGSLHSFGQDRGEENPLPSFPKDYILEIWDNSNGLPQNAVYALEKDNHGYLWIATEEGLVRLDGTIPKVFDKESNPLMLEQTYYTFFKSPAGIWASADRSIVLLEKNIQLVIDCHEIADKTWIRAITENQQGELLIGTQAGKIHTWKEGKFSLLDFWKPDWTLEIFSFFKVSPSLLLVGTTHGLYEVDLKNEKTRLITSESFIAQKIFGTPEFLLVSNPNEGIYRLNNEGKMELIASYAEYKDINPSSLIVDNANRIWAGSLEKGLLVIENGSLTRYDYPELKNFTIRKIIKEDDMLYLGTLGKGLAVVKTAKVRQLKFDVLREKNIKAIYQDQDSSVWIGTRADGVHRVKGETIRTWTTKEGLIQNGVTTIGEYRGEIYVGSSTGISVIDQKSGKIIRTITAKDGLKSEQVQGVYSDSKGWLWILTRYGGIHYYDSSGVFHTVSLPEKNERTSFISILELRNKQIVIGSITGGIFKIQDGKLIENQILPLTPGEDVVYDIHEDQSGDLWFATHGGVLLYSGGEFRFLKKANGLKSQSVYSITEDPVNGIWVSSNFGVQYFSDEELAYLKESPNEKFFLASTLYNQRMGMPNSETNGLIFPSAILDYSGKIWIPTVEGVGIIDPFSLSGIAKKPTNFIWDELIIGDQYSPIENEVRIPKGVRMFQISFSLVDFDNPSQYTLFYRVDKKAGPWLPIKDQRQLNFNGLKPGKYTLEVIVLRFGQIESTKTLQIVVLASFFETPLFWIIIVFLSILLVYFVFQFYFSRRMKTELEAKVNQRTQELSHTNEKLKEAVKEIEDQNSLLKEITWNQSHLVRAPLTKAMGINQLLIKYPNYSKVGKSKEQLEKELLETLKQLDQIVKETHSISENLKKDE</sequence>
<keyword evidence="3" id="KW-1133">Transmembrane helix</keyword>
<dbReference type="InterPro" id="IPR013783">
    <property type="entry name" value="Ig-like_fold"/>
</dbReference>
<dbReference type="AlphaFoldDB" id="A0A326RRJ3"/>
<keyword evidence="6" id="KW-1185">Reference proteome</keyword>
<protein>
    <submittedName>
        <fullName evidence="5">Ligand-binding sensor domain-containing protein</fullName>
    </submittedName>
</protein>
<accession>A0A326RRJ3</accession>
<evidence type="ECO:0000259" key="4">
    <source>
        <dbReference type="Pfam" id="PF07495"/>
    </source>
</evidence>
<keyword evidence="3" id="KW-0472">Membrane</keyword>
<feature type="domain" description="Two component regulator three Y" evidence="4">
    <location>
        <begin position="693"/>
        <end position="754"/>
    </location>
</feature>
<dbReference type="EMBL" id="QKTX01000009">
    <property type="protein sequence ID" value="PZV82200.1"/>
    <property type="molecule type" value="Genomic_DNA"/>
</dbReference>
<evidence type="ECO:0000313" key="6">
    <source>
        <dbReference type="Proteomes" id="UP000248917"/>
    </source>
</evidence>
<dbReference type="Gene3D" id="1.10.287.130">
    <property type="match status" value="1"/>
</dbReference>
<evidence type="ECO:0000256" key="2">
    <source>
        <dbReference type="SAM" id="Coils"/>
    </source>
</evidence>
<dbReference type="Gene3D" id="2.130.10.10">
    <property type="entry name" value="YVTN repeat-like/Quinoprotein amine dehydrogenase"/>
    <property type="match status" value="3"/>
</dbReference>
<evidence type="ECO:0000256" key="1">
    <source>
        <dbReference type="ARBA" id="ARBA00022553"/>
    </source>
</evidence>
<dbReference type="PANTHER" id="PTHR43547:SF2">
    <property type="entry name" value="HYBRID SIGNAL TRANSDUCTION HISTIDINE KINASE C"/>
    <property type="match status" value="1"/>
</dbReference>
<comment type="caution">
    <text evidence="5">The sequence shown here is derived from an EMBL/GenBank/DDBJ whole genome shotgun (WGS) entry which is preliminary data.</text>
</comment>
<keyword evidence="2" id="KW-0175">Coiled coil</keyword>
<dbReference type="Proteomes" id="UP000248917">
    <property type="component" value="Unassembled WGS sequence"/>
</dbReference>
<dbReference type="Pfam" id="PF07495">
    <property type="entry name" value="Y_Y_Y"/>
    <property type="match status" value="1"/>
</dbReference>
<dbReference type="OrthoDB" id="9806995at2"/>
<evidence type="ECO:0000313" key="5">
    <source>
        <dbReference type="EMBL" id="PZV82200.1"/>
    </source>
</evidence>
<reference evidence="5 6" key="1">
    <citation type="submission" date="2018-06" db="EMBL/GenBank/DDBJ databases">
        <title>Genomic Encyclopedia of Archaeal and Bacterial Type Strains, Phase II (KMG-II): from individual species to whole genera.</title>
        <authorList>
            <person name="Goeker M."/>
        </authorList>
    </citation>
    <scope>NUCLEOTIDE SEQUENCE [LARGE SCALE GENOMIC DNA]</scope>
    <source>
        <strain evidence="5 6">T4</strain>
    </source>
</reference>
<proteinExistence type="predicted"/>
<feature type="transmembrane region" description="Helical" evidence="3">
    <location>
        <begin position="763"/>
        <end position="784"/>
    </location>
</feature>
<dbReference type="InterPro" id="IPR011110">
    <property type="entry name" value="Reg_prop"/>
</dbReference>
<gene>
    <name evidence="5" type="ORF">CLV31_10961</name>
</gene>
<dbReference type="Gene3D" id="2.60.40.10">
    <property type="entry name" value="Immunoglobulins"/>
    <property type="match status" value="1"/>
</dbReference>
<feature type="coiled-coil region" evidence="2">
    <location>
        <begin position="789"/>
        <end position="827"/>
    </location>
</feature>
<name>A0A326RRJ3_9BACT</name>
<evidence type="ECO:0000256" key="3">
    <source>
        <dbReference type="SAM" id="Phobius"/>
    </source>
</evidence>
<dbReference type="RefSeq" id="WP_111393344.1">
    <property type="nucleotide sequence ID" value="NZ_QKTX01000009.1"/>
</dbReference>
<dbReference type="SUPFAM" id="SSF63829">
    <property type="entry name" value="Calcium-dependent phosphotriesterase"/>
    <property type="match status" value="1"/>
</dbReference>
<dbReference type="InterPro" id="IPR011123">
    <property type="entry name" value="Y_Y_Y"/>
</dbReference>
<keyword evidence="1" id="KW-0597">Phosphoprotein</keyword>